<evidence type="ECO:0000313" key="2">
    <source>
        <dbReference type="Proteomes" id="UP000182762"/>
    </source>
</evidence>
<evidence type="ECO:0000313" key="1">
    <source>
        <dbReference type="EMBL" id="SFQ60235.1"/>
    </source>
</evidence>
<dbReference type="Proteomes" id="UP000182762">
    <property type="component" value="Unassembled WGS sequence"/>
</dbReference>
<name>A0A1I5ZV04_9BACI</name>
<accession>A0A1I5ZV04</accession>
<dbReference type="GeneID" id="93710912"/>
<protein>
    <submittedName>
        <fullName evidence="1">YwpF-like protein</fullName>
    </submittedName>
</protein>
<reference evidence="1 2" key="1">
    <citation type="submission" date="2016-10" db="EMBL/GenBank/DDBJ databases">
        <authorList>
            <person name="Varghese N."/>
            <person name="Submissions S."/>
        </authorList>
    </citation>
    <scope>NUCLEOTIDE SEQUENCE [LARGE SCALE GENOMIC DNA]</scope>
    <source>
        <strain evidence="1 2">DSM 13796</strain>
    </source>
</reference>
<gene>
    <name evidence="1" type="ORF">SAMN02745910_02256</name>
</gene>
<dbReference type="RefSeq" id="WP_061804780.1">
    <property type="nucleotide sequence ID" value="NZ_FOXX01000005.1"/>
</dbReference>
<dbReference type="Pfam" id="PF14183">
    <property type="entry name" value="YwpF"/>
    <property type="match status" value="1"/>
</dbReference>
<dbReference type="InterPro" id="IPR025573">
    <property type="entry name" value="YwpF"/>
</dbReference>
<proteinExistence type="predicted"/>
<sequence>MKTFKLVHLDIVSPDKRKDLLLKDGLIINKEDEKNLWTIEALLPKTELDYFQELCRSEEKLTVKATISKKNNLPATFQTKVIATTEMKNYFSVLMNGYLKNTRPNIAEGILAQLLQEGLEGEALLKEFKTKVNKSYQR</sequence>
<keyword evidence="2" id="KW-1185">Reference proteome</keyword>
<dbReference type="EMBL" id="FOXX01000005">
    <property type="protein sequence ID" value="SFQ60235.1"/>
    <property type="molecule type" value="Genomic_DNA"/>
</dbReference>
<comment type="caution">
    <text evidence="1">The sequence shown here is derived from an EMBL/GenBank/DDBJ whole genome shotgun (WGS) entry which is preliminary data.</text>
</comment>
<organism evidence="1 2">
    <name type="scientific">Priestia endophytica DSM 13796</name>
    <dbReference type="NCBI Taxonomy" id="1121089"/>
    <lineage>
        <taxon>Bacteria</taxon>
        <taxon>Bacillati</taxon>
        <taxon>Bacillota</taxon>
        <taxon>Bacilli</taxon>
        <taxon>Bacillales</taxon>
        <taxon>Bacillaceae</taxon>
        <taxon>Priestia</taxon>
    </lineage>
</organism>